<name>X6M7J2_RETFI</name>
<organism evidence="2 3">
    <name type="scientific">Reticulomyxa filosa</name>
    <dbReference type="NCBI Taxonomy" id="46433"/>
    <lineage>
        <taxon>Eukaryota</taxon>
        <taxon>Sar</taxon>
        <taxon>Rhizaria</taxon>
        <taxon>Retaria</taxon>
        <taxon>Foraminifera</taxon>
        <taxon>Monothalamids</taxon>
        <taxon>Reticulomyxidae</taxon>
        <taxon>Reticulomyxa</taxon>
    </lineage>
</organism>
<proteinExistence type="predicted"/>
<gene>
    <name evidence="2" type="ORF">RFI_28382</name>
</gene>
<dbReference type="AlphaFoldDB" id="X6M7J2"/>
<evidence type="ECO:0000313" key="2">
    <source>
        <dbReference type="EMBL" id="ETO09005.1"/>
    </source>
</evidence>
<evidence type="ECO:0000313" key="3">
    <source>
        <dbReference type="Proteomes" id="UP000023152"/>
    </source>
</evidence>
<feature type="compositionally biased region" description="Basic and acidic residues" evidence="1">
    <location>
        <begin position="161"/>
        <end position="178"/>
    </location>
</feature>
<evidence type="ECO:0000256" key="1">
    <source>
        <dbReference type="SAM" id="MobiDB-lite"/>
    </source>
</evidence>
<feature type="compositionally biased region" description="Polar residues" evidence="1">
    <location>
        <begin position="145"/>
        <end position="160"/>
    </location>
</feature>
<sequence>MKHLSWIIRHLLENKSLLDEMNVAIGQIPLTRSKKIMEGWLKRMHDSVNPYVVAEVIILYIETCVSDDAMAGNPRYAYCDFATFLTEYVKQSIDSAYINVKELYEVASTLKELSNPSLNDNAKKFAESSKTTLSFASSSKLMSPLTKQKPLQESAISPSMSRDDVSPESEKTPEAADDAKSKHAALKNFFRDENNQKEWWEFISEIEMLFNDDSKISVALWEEEIFDTIPKVNYLLKKSYFI</sequence>
<dbReference type="EMBL" id="ASPP01024456">
    <property type="protein sequence ID" value="ETO09005.1"/>
    <property type="molecule type" value="Genomic_DNA"/>
</dbReference>
<feature type="region of interest" description="Disordered" evidence="1">
    <location>
        <begin position="144"/>
        <end position="178"/>
    </location>
</feature>
<reference evidence="2 3" key="1">
    <citation type="journal article" date="2013" name="Curr. Biol.">
        <title>The Genome of the Foraminiferan Reticulomyxa filosa.</title>
        <authorList>
            <person name="Glockner G."/>
            <person name="Hulsmann N."/>
            <person name="Schleicher M."/>
            <person name="Noegel A.A."/>
            <person name="Eichinger L."/>
            <person name="Gallinger C."/>
            <person name="Pawlowski J."/>
            <person name="Sierra R."/>
            <person name="Euteneuer U."/>
            <person name="Pillet L."/>
            <person name="Moustafa A."/>
            <person name="Platzer M."/>
            <person name="Groth M."/>
            <person name="Szafranski K."/>
            <person name="Schliwa M."/>
        </authorList>
    </citation>
    <scope>NUCLEOTIDE SEQUENCE [LARGE SCALE GENOMIC DNA]</scope>
</reference>
<accession>X6M7J2</accession>
<protein>
    <submittedName>
        <fullName evidence="2">Uncharacterized protein</fullName>
    </submittedName>
</protein>
<keyword evidence="3" id="KW-1185">Reference proteome</keyword>
<dbReference type="Proteomes" id="UP000023152">
    <property type="component" value="Unassembled WGS sequence"/>
</dbReference>
<comment type="caution">
    <text evidence="2">The sequence shown here is derived from an EMBL/GenBank/DDBJ whole genome shotgun (WGS) entry which is preliminary data.</text>
</comment>